<organism evidence="4 5">
    <name type="scientific">Plectus sambesii</name>
    <dbReference type="NCBI Taxonomy" id="2011161"/>
    <lineage>
        <taxon>Eukaryota</taxon>
        <taxon>Metazoa</taxon>
        <taxon>Ecdysozoa</taxon>
        <taxon>Nematoda</taxon>
        <taxon>Chromadorea</taxon>
        <taxon>Plectida</taxon>
        <taxon>Plectina</taxon>
        <taxon>Plectoidea</taxon>
        <taxon>Plectidae</taxon>
        <taxon>Plectus</taxon>
    </lineage>
</organism>
<proteinExistence type="predicted"/>
<dbReference type="InterPro" id="IPR008139">
    <property type="entry name" value="SaposinB_dom"/>
</dbReference>
<keyword evidence="4" id="KW-1185">Reference proteome</keyword>
<evidence type="ECO:0000259" key="3">
    <source>
        <dbReference type="PROSITE" id="PS50015"/>
    </source>
</evidence>
<protein>
    <submittedName>
        <fullName evidence="5">Saposin B-type domain-containing protein</fullName>
    </submittedName>
</protein>
<keyword evidence="1" id="KW-1015">Disulfide bond</keyword>
<feature type="signal peptide" evidence="2">
    <location>
        <begin position="1"/>
        <end position="16"/>
    </location>
</feature>
<dbReference type="InterPro" id="IPR011001">
    <property type="entry name" value="Saposin-like"/>
</dbReference>
<dbReference type="Proteomes" id="UP000887566">
    <property type="component" value="Unplaced"/>
</dbReference>
<feature type="domain" description="Saposin B-type" evidence="3">
    <location>
        <begin position="28"/>
        <end position="107"/>
    </location>
</feature>
<evidence type="ECO:0000256" key="2">
    <source>
        <dbReference type="SAM" id="SignalP"/>
    </source>
</evidence>
<dbReference type="WBParaSite" id="PSAMB.scaffold4313size15022.g24008.t1">
    <property type="protein sequence ID" value="PSAMB.scaffold4313size15022.g24008.t1"/>
    <property type="gene ID" value="PSAMB.scaffold4313size15022.g24008"/>
</dbReference>
<dbReference type="AlphaFoldDB" id="A0A914WMR1"/>
<evidence type="ECO:0000313" key="4">
    <source>
        <dbReference type="Proteomes" id="UP000887566"/>
    </source>
</evidence>
<evidence type="ECO:0000256" key="1">
    <source>
        <dbReference type="ARBA" id="ARBA00023157"/>
    </source>
</evidence>
<keyword evidence="2" id="KW-0732">Signal</keyword>
<sequence length="107" mass="11448">MKTAIILLALVSFSCAFVVKKEEKPLLGGILCDICQNLVKGAENEGADAGEIWLKGQITILCKDLNAGSFLDGICESVLDGIVVDLDVYIKQDLPPLVCCQKVDCCS</sequence>
<name>A0A914WMR1_9BILA</name>
<dbReference type="PROSITE" id="PS50015">
    <property type="entry name" value="SAP_B"/>
    <property type="match status" value="1"/>
</dbReference>
<dbReference type="PROSITE" id="PS51257">
    <property type="entry name" value="PROKAR_LIPOPROTEIN"/>
    <property type="match status" value="1"/>
</dbReference>
<accession>A0A914WMR1</accession>
<evidence type="ECO:0000313" key="5">
    <source>
        <dbReference type="WBParaSite" id="PSAMB.scaffold4313size15022.g24008.t1"/>
    </source>
</evidence>
<reference evidence="5" key="1">
    <citation type="submission" date="2022-11" db="UniProtKB">
        <authorList>
            <consortium name="WormBaseParasite"/>
        </authorList>
    </citation>
    <scope>IDENTIFICATION</scope>
</reference>
<feature type="chain" id="PRO_5037340491" evidence="2">
    <location>
        <begin position="17"/>
        <end position="107"/>
    </location>
</feature>
<dbReference type="Gene3D" id="1.10.225.10">
    <property type="entry name" value="Saposin-like"/>
    <property type="match status" value="1"/>
</dbReference>
<dbReference type="SUPFAM" id="SSF47862">
    <property type="entry name" value="Saposin"/>
    <property type="match status" value="1"/>
</dbReference>